<dbReference type="Pfam" id="PF03935">
    <property type="entry name" value="SKN1_KRE6_Sbg1"/>
    <property type="match status" value="1"/>
</dbReference>
<dbReference type="InterPro" id="IPR000757">
    <property type="entry name" value="Beta-glucanase-like"/>
</dbReference>
<feature type="domain" description="GH16" evidence="12">
    <location>
        <begin position="210"/>
        <end position="579"/>
    </location>
</feature>
<evidence type="ECO:0000256" key="11">
    <source>
        <dbReference type="SAM" id="SignalP"/>
    </source>
</evidence>
<evidence type="ECO:0000259" key="12">
    <source>
        <dbReference type="PROSITE" id="PS51762"/>
    </source>
</evidence>
<keyword evidence="8" id="KW-0961">Cell wall biogenesis/degradation</keyword>
<evidence type="ECO:0000256" key="4">
    <source>
        <dbReference type="ARBA" id="ARBA00022968"/>
    </source>
</evidence>
<dbReference type="PANTHER" id="PTHR31361">
    <property type="entry name" value="BETA-GLUCAN SYNTHESIS-ASSOCIATED PROTEIN KRE6-RELATED"/>
    <property type="match status" value="1"/>
</dbReference>
<evidence type="ECO:0000256" key="3">
    <source>
        <dbReference type="ARBA" id="ARBA00022692"/>
    </source>
</evidence>
<comment type="subcellular location">
    <subcellularLocation>
        <location evidence="1">Membrane</location>
        <topology evidence="1">Single-pass type II membrane protein</topology>
    </subcellularLocation>
</comment>
<keyword evidence="14" id="KW-1185">Reference proteome</keyword>
<feature type="transmembrane region" description="Helical" evidence="10">
    <location>
        <begin position="139"/>
        <end position="162"/>
    </location>
</feature>
<dbReference type="InterPro" id="IPR013320">
    <property type="entry name" value="ConA-like_dom_sf"/>
</dbReference>
<dbReference type="PANTHER" id="PTHR31361:SF1">
    <property type="entry name" value="BETA-GLUCAN SYNTHESIS-ASSOCIATED PROTEIN KRE6-RELATED"/>
    <property type="match status" value="1"/>
</dbReference>
<keyword evidence="5 10" id="KW-1133">Transmembrane helix</keyword>
<comment type="caution">
    <text evidence="13">The sequence shown here is derived from an EMBL/GenBank/DDBJ whole genome shotgun (WGS) entry which is preliminary data.</text>
</comment>
<dbReference type="PROSITE" id="PS51762">
    <property type="entry name" value="GH16_2"/>
    <property type="match status" value="1"/>
</dbReference>
<dbReference type="Proteomes" id="UP000814176">
    <property type="component" value="Unassembled WGS sequence"/>
</dbReference>
<evidence type="ECO:0000256" key="8">
    <source>
        <dbReference type="ARBA" id="ARBA00023316"/>
    </source>
</evidence>
<keyword evidence="3 10" id="KW-0812">Transmembrane</keyword>
<dbReference type="GO" id="GO:0016787">
    <property type="term" value="F:hydrolase activity"/>
    <property type="evidence" value="ECO:0007669"/>
    <property type="project" value="UniProtKB-KW"/>
</dbReference>
<name>A0ABQ8K907_9APHY</name>
<feature type="chain" id="PRO_5046300549" evidence="11">
    <location>
        <begin position="31"/>
        <end position="627"/>
    </location>
</feature>
<keyword evidence="4" id="KW-0735">Signal-anchor</keyword>
<evidence type="ECO:0000256" key="2">
    <source>
        <dbReference type="ARBA" id="ARBA00010962"/>
    </source>
</evidence>
<sequence>MHALKTCCARFTSQNHFVFVLLWTMSGTRPSGDYRLTRCRAPHVRTARRPCSSLRLFSTSYHEPGILHSRDGHISATECPQHEPYLPLPQFPLSADPDQWGANVSPDNKEADDDLHQPDPRDKPRRIEREGPIFTWRGFVNVGFLVLVVGALLTLFAGYPIITHFRDIRMGTLGGYNLGGTNASGQVPTLPGNHGLIDEDTPTSAYHTLSRYDGKTEMTLVFSDEFNTPGRTFWPGDDPYWEAVNLHYWETNNLEWYHPNAIRTADGSLEITLEEKAINNLNYQGGMISSWNKFCFTGGYFEANVSLPGLNNVAGLWPAIWTMGNLGRAGYGASLDGLWPYSYDSCDVGTVANQTVDGKPIAATENGDASYGGVLSYLPGQRLSRCTCSGESHPGPKHSDGTFVGRAAPEIDMLEAQVGGTPAVGQVSQSAQWAPFNAGYEWFNTSANEVVYDTAISYQNTYTGGVLQQATSVVTETDQDCYEYETGCYSIYGVEYKPGFDDAYITWMSDNKQAWTLTVAGLAADSRVDISSRPVSQEPMYLIMNLGMSHNFGDVDLAAIPFPVHLRVDYIRVYQPSDAINIGCDPDDFPTAAYIARYAEAYANPNLTTWKDDYAQEWPKNSFLGEC</sequence>
<protein>
    <submittedName>
        <fullName evidence="13">Glycoside hydrolase family 16 protein</fullName>
    </submittedName>
</protein>
<organism evidence="13 14">
    <name type="scientific">Rhodofomes roseus</name>
    <dbReference type="NCBI Taxonomy" id="34475"/>
    <lineage>
        <taxon>Eukaryota</taxon>
        <taxon>Fungi</taxon>
        <taxon>Dikarya</taxon>
        <taxon>Basidiomycota</taxon>
        <taxon>Agaricomycotina</taxon>
        <taxon>Agaricomycetes</taxon>
        <taxon>Polyporales</taxon>
        <taxon>Rhodofomes</taxon>
    </lineage>
</organism>
<feature type="signal peptide" evidence="11">
    <location>
        <begin position="1"/>
        <end position="30"/>
    </location>
</feature>
<accession>A0ABQ8K907</accession>
<evidence type="ECO:0000256" key="10">
    <source>
        <dbReference type="SAM" id="Phobius"/>
    </source>
</evidence>
<dbReference type="InterPro" id="IPR005629">
    <property type="entry name" value="Skn1/Kre6/Sbg1"/>
</dbReference>
<comment type="similarity">
    <text evidence="2">Belongs to the SKN1/KRE6 family.</text>
</comment>
<evidence type="ECO:0000256" key="7">
    <source>
        <dbReference type="ARBA" id="ARBA00023180"/>
    </source>
</evidence>
<dbReference type="EMBL" id="JADCUA010000017">
    <property type="protein sequence ID" value="KAH9833743.1"/>
    <property type="molecule type" value="Genomic_DNA"/>
</dbReference>
<dbReference type="RefSeq" id="XP_047776459.1">
    <property type="nucleotide sequence ID" value="XM_047916750.1"/>
</dbReference>
<evidence type="ECO:0000256" key="5">
    <source>
        <dbReference type="ARBA" id="ARBA00022989"/>
    </source>
</evidence>
<reference evidence="13 14" key="1">
    <citation type="journal article" date="2021" name="Environ. Microbiol.">
        <title>Gene family expansions and transcriptome signatures uncover fungal adaptations to wood decay.</title>
        <authorList>
            <person name="Hage H."/>
            <person name="Miyauchi S."/>
            <person name="Viragh M."/>
            <person name="Drula E."/>
            <person name="Min B."/>
            <person name="Chaduli D."/>
            <person name="Navarro D."/>
            <person name="Favel A."/>
            <person name="Norest M."/>
            <person name="Lesage-Meessen L."/>
            <person name="Balint B."/>
            <person name="Merenyi Z."/>
            <person name="de Eugenio L."/>
            <person name="Morin E."/>
            <person name="Martinez A.T."/>
            <person name="Baldrian P."/>
            <person name="Stursova M."/>
            <person name="Martinez M.J."/>
            <person name="Novotny C."/>
            <person name="Magnuson J.K."/>
            <person name="Spatafora J.W."/>
            <person name="Maurice S."/>
            <person name="Pangilinan J."/>
            <person name="Andreopoulos W."/>
            <person name="LaButti K."/>
            <person name="Hundley H."/>
            <person name="Na H."/>
            <person name="Kuo A."/>
            <person name="Barry K."/>
            <person name="Lipzen A."/>
            <person name="Henrissat B."/>
            <person name="Riley R."/>
            <person name="Ahrendt S."/>
            <person name="Nagy L.G."/>
            <person name="Grigoriev I.V."/>
            <person name="Martin F."/>
            <person name="Rosso M.N."/>
        </authorList>
    </citation>
    <scope>NUCLEOTIDE SEQUENCE [LARGE SCALE GENOMIC DNA]</scope>
    <source>
        <strain evidence="13 14">CIRM-BRFM 1785</strain>
    </source>
</reference>
<proteinExistence type="inferred from homology"/>
<keyword evidence="13" id="KW-0378">Hydrolase</keyword>
<evidence type="ECO:0000313" key="13">
    <source>
        <dbReference type="EMBL" id="KAH9833743.1"/>
    </source>
</evidence>
<keyword evidence="7" id="KW-0325">Glycoprotein</keyword>
<feature type="region of interest" description="Disordered" evidence="9">
    <location>
        <begin position="97"/>
        <end position="126"/>
    </location>
</feature>
<dbReference type="CDD" id="cd02180">
    <property type="entry name" value="GH16_fungal_KRE6_glucanase"/>
    <property type="match status" value="1"/>
</dbReference>
<dbReference type="SUPFAM" id="SSF49899">
    <property type="entry name" value="Concanavalin A-like lectins/glucanases"/>
    <property type="match status" value="1"/>
</dbReference>
<evidence type="ECO:0000256" key="6">
    <source>
        <dbReference type="ARBA" id="ARBA00023136"/>
    </source>
</evidence>
<gene>
    <name evidence="13" type="ORF">C8Q71DRAFT_172550</name>
</gene>
<evidence type="ECO:0000256" key="9">
    <source>
        <dbReference type="SAM" id="MobiDB-lite"/>
    </source>
</evidence>
<dbReference type="Gene3D" id="2.60.120.200">
    <property type="match status" value="2"/>
</dbReference>
<dbReference type="GeneID" id="71997482"/>
<feature type="compositionally biased region" description="Basic and acidic residues" evidence="9">
    <location>
        <begin position="114"/>
        <end position="126"/>
    </location>
</feature>
<keyword evidence="6 10" id="KW-0472">Membrane</keyword>
<evidence type="ECO:0000313" key="14">
    <source>
        <dbReference type="Proteomes" id="UP000814176"/>
    </source>
</evidence>
<evidence type="ECO:0000256" key="1">
    <source>
        <dbReference type="ARBA" id="ARBA00004606"/>
    </source>
</evidence>
<keyword evidence="11" id="KW-0732">Signal</keyword>